<sequence length="110" mass="12802">MDSMIFGQQNLKYLHTVHIQQILADSGKNPDQILAGIYIRDFEESWRNRIIKVFDKCLRQNFSFWIFGDTAQNRPLRCSPRHSSKQSVTSGNNNREHNILQGLLQELSTP</sequence>
<reference evidence="2" key="1">
    <citation type="submission" date="2021-06" db="EMBL/GenBank/DDBJ databases">
        <authorList>
            <person name="Kallberg Y."/>
            <person name="Tangrot J."/>
            <person name="Rosling A."/>
        </authorList>
    </citation>
    <scope>NUCLEOTIDE SEQUENCE</scope>
    <source>
        <strain evidence="2">87-6 pot B 2015</strain>
    </source>
</reference>
<evidence type="ECO:0000313" key="3">
    <source>
        <dbReference type="Proteomes" id="UP000789375"/>
    </source>
</evidence>
<comment type="caution">
    <text evidence="2">The sequence shown here is derived from an EMBL/GenBank/DDBJ whole genome shotgun (WGS) entry which is preliminary data.</text>
</comment>
<accession>A0A9N9I1X3</accession>
<dbReference type="AlphaFoldDB" id="A0A9N9I1X3"/>
<evidence type="ECO:0000313" key="2">
    <source>
        <dbReference type="EMBL" id="CAG8717715.1"/>
    </source>
</evidence>
<feature type="region of interest" description="Disordered" evidence="1">
    <location>
        <begin position="76"/>
        <end position="110"/>
    </location>
</feature>
<dbReference type="EMBL" id="CAJVPP010012463">
    <property type="protein sequence ID" value="CAG8717715.1"/>
    <property type="molecule type" value="Genomic_DNA"/>
</dbReference>
<evidence type="ECO:0000256" key="1">
    <source>
        <dbReference type="SAM" id="MobiDB-lite"/>
    </source>
</evidence>
<protein>
    <submittedName>
        <fullName evidence="2">6686_t:CDS:1</fullName>
    </submittedName>
</protein>
<name>A0A9N9I1X3_FUNMO</name>
<keyword evidence="3" id="KW-1185">Reference proteome</keyword>
<dbReference type="Proteomes" id="UP000789375">
    <property type="component" value="Unassembled WGS sequence"/>
</dbReference>
<gene>
    <name evidence="2" type="ORF">FMOSSE_LOCUS14758</name>
</gene>
<proteinExistence type="predicted"/>
<organism evidence="2 3">
    <name type="scientific">Funneliformis mosseae</name>
    <name type="common">Endomycorrhizal fungus</name>
    <name type="synonym">Glomus mosseae</name>
    <dbReference type="NCBI Taxonomy" id="27381"/>
    <lineage>
        <taxon>Eukaryota</taxon>
        <taxon>Fungi</taxon>
        <taxon>Fungi incertae sedis</taxon>
        <taxon>Mucoromycota</taxon>
        <taxon>Glomeromycotina</taxon>
        <taxon>Glomeromycetes</taxon>
        <taxon>Glomerales</taxon>
        <taxon>Glomeraceae</taxon>
        <taxon>Funneliformis</taxon>
    </lineage>
</organism>
<feature type="non-terminal residue" evidence="2">
    <location>
        <position position="1"/>
    </location>
</feature>